<evidence type="ECO:0000313" key="2">
    <source>
        <dbReference type="EMBL" id="EXJ76671.1"/>
    </source>
</evidence>
<keyword evidence="1" id="KW-0812">Transmembrane</keyword>
<feature type="transmembrane region" description="Helical" evidence="1">
    <location>
        <begin position="103"/>
        <end position="126"/>
    </location>
</feature>
<keyword evidence="3" id="KW-1185">Reference proteome</keyword>
<feature type="transmembrane region" description="Helical" evidence="1">
    <location>
        <begin position="132"/>
        <end position="154"/>
    </location>
</feature>
<dbReference type="AlphaFoldDB" id="W9XI85"/>
<sequence length="172" mass="18974">MDTVIASFNSGQGLGSLIQYACIGANVMFLSSALITSFTSFLIGPFYHFDSQPIWMFTSFCSFAVACFNITIVGTISSRFRTIADSVPEPGYEDKQALNLKTAFYLSTILGGIFASATAFLAFLWGRAAFESIPFIVPCIFGVLAVLIDVAAIYDNFKRFREETRQLLSWDD</sequence>
<dbReference type="EMBL" id="AMGX01000001">
    <property type="protein sequence ID" value="EXJ76671.1"/>
    <property type="molecule type" value="Genomic_DNA"/>
</dbReference>
<organism evidence="2 3">
    <name type="scientific">Cladophialophora psammophila CBS 110553</name>
    <dbReference type="NCBI Taxonomy" id="1182543"/>
    <lineage>
        <taxon>Eukaryota</taxon>
        <taxon>Fungi</taxon>
        <taxon>Dikarya</taxon>
        <taxon>Ascomycota</taxon>
        <taxon>Pezizomycotina</taxon>
        <taxon>Eurotiomycetes</taxon>
        <taxon>Chaetothyriomycetidae</taxon>
        <taxon>Chaetothyriales</taxon>
        <taxon>Herpotrichiellaceae</taxon>
        <taxon>Cladophialophora</taxon>
    </lineage>
</organism>
<accession>W9XI85</accession>
<gene>
    <name evidence="2" type="ORF">A1O5_01179</name>
</gene>
<keyword evidence="1" id="KW-0472">Membrane</keyword>
<proteinExistence type="predicted"/>
<dbReference type="RefSeq" id="XP_007739988.1">
    <property type="nucleotide sequence ID" value="XM_007741798.1"/>
</dbReference>
<comment type="caution">
    <text evidence="2">The sequence shown here is derived from an EMBL/GenBank/DDBJ whole genome shotgun (WGS) entry which is preliminary data.</text>
</comment>
<feature type="transmembrane region" description="Helical" evidence="1">
    <location>
        <begin position="20"/>
        <end position="48"/>
    </location>
</feature>
<dbReference type="OrthoDB" id="4156167at2759"/>
<keyword evidence="1" id="KW-1133">Transmembrane helix</keyword>
<reference evidence="2 3" key="1">
    <citation type="submission" date="2013-03" db="EMBL/GenBank/DDBJ databases">
        <title>The Genome Sequence of Cladophialophora psammophila CBS 110553.</title>
        <authorList>
            <consortium name="The Broad Institute Genomics Platform"/>
            <person name="Cuomo C."/>
            <person name="de Hoog S."/>
            <person name="Gorbushina A."/>
            <person name="Walker B."/>
            <person name="Young S.K."/>
            <person name="Zeng Q."/>
            <person name="Gargeya S."/>
            <person name="Fitzgerald M."/>
            <person name="Haas B."/>
            <person name="Abouelleil A."/>
            <person name="Allen A.W."/>
            <person name="Alvarado L."/>
            <person name="Arachchi H.M."/>
            <person name="Berlin A.M."/>
            <person name="Chapman S.B."/>
            <person name="Gainer-Dewar J."/>
            <person name="Goldberg J."/>
            <person name="Griggs A."/>
            <person name="Gujja S."/>
            <person name="Hansen M."/>
            <person name="Howarth C."/>
            <person name="Imamovic A."/>
            <person name="Ireland A."/>
            <person name="Larimer J."/>
            <person name="McCowan C."/>
            <person name="Murphy C."/>
            <person name="Pearson M."/>
            <person name="Poon T.W."/>
            <person name="Priest M."/>
            <person name="Roberts A."/>
            <person name="Saif S."/>
            <person name="Shea T."/>
            <person name="Sisk P."/>
            <person name="Sykes S."/>
            <person name="Wortman J."/>
            <person name="Nusbaum C."/>
            <person name="Birren B."/>
        </authorList>
    </citation>
    <scope>NUCLEOTIDE SEQUENCE [LARGE SCALE GENOMIC DNA]</scope>
    <source>
        <strain evidence="2 3">CBS 110553</strain>
    </source>
</reference>
<dbReference type="Proteomes" id="UP000019471">
    <property type="component" value="Unassembled WGS sequence"/>
</dbReference>
<evidence type="ECO:0000313" key="3">
    <source>
        <dbReference type="Proteomes" id="UP000019471"/>
    </source>
</evidence>
<dbReference type="GeneID" id="19185915"/>
<feature type="transmembrane region" description="Helical" evidence="1">
    <location>
        <begin position="54"/>
        <end position="76"/>
    </location>
</feature>
<dbReference type="HOGENOM" id="CLU_1570455_0_0_1"/>
<protein>
    <submittedName>
        <fullName evidence="2">Uncharacterized protein</fullName>
    </submittedName>
</protein>
<name>W9XI85_9EURO</name>
<evidence type="ECO:0000256" key="1">
    <source>
        <dbReference type="SAM" id="Phobius"/>
    </source>
</evidence>